<sequence length="99" mass="10469">MGRVLTVRPPHALDQLRLFKAVGPVLAQNQPYLGMAMVACAIIAIDHVPVPMPGNEHQIESLILRLGDAGLQAASAVLEPRPSDDEVRDQAGNSAGTPI</sequence>
<evidence type="ECO:0000313" key="2">
    <source>
        <dbReference type="EMBL" id="MCB8880412.1"/>
    </source>
</evidence>
<evidence type="ECO:0000313" key="3">
    <source>
        <dbReference type="Proteomes" id="UP000721844"/>
    </source>
</evidence>
<reference evidence="2 3" key="1">
    <citation type="journal article" date="2021" name="Microorganisms">
        <title>Acidisoma silvae sp. nov. and Acidisomacellulosilytica sp. nov., Two Acidophilic Bacteria Isolated from Decaying Wood, Hydrolyzing Cellulose and Producing Poly-3-hydroxybutyrate.</title>
        <authorList>
            <person name="Mieszkin S."/>
            <person name="Pouder E."/>
            <person name="Uroz S."/>
            <person name="Simon-Colin C."/>
            <person name="Alain K."/>
        </authorList>
    </citation>
    <scope>NUCLEOTIDE SEQUENCE [LARGE SCALE GENOMIC DNA]</scope>
    <source>
        <strain evidence="2 3">HW T5.17</strain>
    </source>
</reference>
<evidence type="ECO:0000256" key="1">
    <source>
        <dbReference type="SAM" id="MobiDB-lite"/>
    </source>
</evidence>
<gene>
    <name evidence="2" type="ORF">ACELLULO517_09225</name>
</gene>
<protein>
    <submittedName>
        <fullName evidence="2">Uncharacterized protein</fullName>
    </submittedName>
</protein>
<dbReference type="EMBL" id="JAESVA010000003">
    <property type="protein sequence ID" value="MCB8880412.1"/>
    <property type="molecule type" value="Genomic_DNA"/>
</dbReference>
<dbReference type="AlphaFoldDB" id="A0A964E3N0"/>
<dbReference type="Proteomes" id="UP000721844">
    <property type="component" value="Unassembled WGS sequence"/>
</dbReference>
<proteinExistence type="predicted"/>
<organism evidence="2 3">
    <name type="scientific">Acidisoma cellulosilyticum</name>
    <dbReference type="NCBI Taxonomy" id="2802395"/>
    <lineage>
        <taxon>Bacteria</taxon>
        <taxon>Pseudomonadati</taxon>
        <taxon>Pseudomonadota</taxon>
        <taxon>Alphaproteobacteria</taxon>
        <taxon>Acetobacterales</taxon>
        <taxon>Acidocellaceae</taxon>
        <taxon>Acidisoma</taxon>
    </lineage>
</organism>
<accession>A0A964E3N0</accession>
<comment type="caution">
    <text evidence="2">The sequence shown here is derived from an EMBL/GenBank/DDBJ whole genome shotgun (WGS) entry which is preliminary data.</text>
</comment>
<keyword evidence="3" id="KW-1185">Reference proteome</keyword>
<feature type="region of interest" description="Disordered" evidence="1">
    <location>
        <begin position="77"/>
        <end position="99"/>
    </location>
</feature>
<name>A0A964E3N0_9PROT</name>